<keyword evidence="1" id="KW-0732">Signal</keyword>
<dbReference type="InParanoid" id="A0A067MPQ6"/>
<feature type="chain" id="PRO_5001644881" description="F-box domain-containing protein" evidence="1">
    <location>
        <begin position="31"/>
        <end position="495"/>
    </location>
</feature>
<proteinExistence type="predicted"/>
<reference evidence="3" key="1">
    <citation type="journal article" date="2014" name="Proc. Natl. Acad. Sci. U.S.A.">
        <title>Extensive sampling of basidiomycete genomes demonstrates inadequacy of the white-rot/brown-rot paradigm for wood decay fungi.</title>
        <authorList>
            <person name="Riley R."/>
            <person name="Salamov A.A."/>
            <person name="Brown D.W."/>
            <person name="Nagy L.G."/>
            <person name="Floudas D."/>
            <person name="Held B.W."/>
            <person name="Levasseur A."/>
            <person name="Lombard V."/>
            <person name="Morin E."/>
            <person name="Otillar R."/>
            <person name="Lindquist E.A."/>
            <person name="Sun H."/>
            <person name="LaButti K.M."/>
            <person name="Schmutz J."/>
            <person name="Jabbour D."/>
            <person name="Luo H."/>
            <person name="Baker S.E."/>
            <person name="Pisabarro A.G."/>
            <person name="Walton J.D."/>
            <person name="Blanchette R.A."/>
            <person name="Henrissat B."/>
            <person name="Martin F."/>
            <person name="Cullen D."/>
            <person name="Hibbett D.S."/>
            <person name="Grigoriev I.V."/>
        </authorList>
    </citation>
    <scope>NUCLEOTIDE SEQUENCE [LARGE SCALE GENOMIC DNA]</scope>
    <source>
        <strain evidence="3">FD-172 SS1</strain>
    </source>
</reference>
<dbReference type="EMBL" id="KL198023">
    <property type="protein sequence ID" value="KDQ17733.1"/>
    <property type="molecule type" value="Genomic_DNA"/>
</dbReference>
<evidence type="ECO:0000256" key="1">
    <source>
        <dbReference type="SAM" id="SignalP"/>
    </source>
</evidence>
<dbReference type="Proteomes" id="UP000027195">
    <property type="component" value="Unassembled WGS sequence"/>
</dbReference>
<protein>
    <recommendedName>
        <fullName evidence="4">F-box domain-containing protein</fullName>
    </recommendedName>
</protein>
<dbReference type="AlphaFoldDB" id="A0A067MPQ6"/>
<name>A0A067MPQ6_BOTB1</name>
<keyword evidence="3" id="KW-1185">Reference proteome</keyword>
<evidence type="ECO:0000313" key="3">
    <source>
        <dbReference type="Proteomes" id="UP000027195"/>
    </source>
</evidence>
<accession>A0A067MPQ6</accession>
<dbReference type="OrthoDB" id="3257649at2759"/>
<sequence>MQKSGNTFLKLFPSLRLAVLLELDIKDVFALQATSKEMQNEIVANRGLWYAHLKRLGDEYAPEIPPHVDVDALQGPGLKGVVTRALRAHANWGGESAPKAVRQTTVVLHNPDGAMGNLRHGNSGHIVHLVPGGEYLMVGWSKGFLQCYHVLSKECIWTFPDPASRTSIPDFSLKAFGVDLTVEEGETKLMVAITGQLQPKENSCVLELYKINVLTKESIMVLRRDIGITTEHRGVILRGEFLLVIGEQSIFVANWLTAQFVEITKVSLHADRIRVEGDYVVCVIGSYGRGKPFQLAVIPLKKLFATAPKGVEVTPGWIKVPFAEASLPPIDIECPAEQKMQGAHLLSVKPTWRRESDISIYLVAEVRKDFGTICRYAYKYVLKFDRSDDSHYVPSLVFEAISKPAHEYHWEMIHYVRALPQTGRGFFFFYVPNTGGFIFEPFSLHEMLNNEEGKELSKDALSLNAGPDAIHMEHYSGAIAFATPDSAKVIINHYD</sequence>
<dbReference type="HOGENOM" id="CLU_550910_0_0_1"/>
<gene>
    <name evidence="2" type="ORF">BOTBODRAFT_172162</name>
</gene>
<evidence type="ECO:0008006" key="4">
    <source>
        <dbReference type="Google" id="ProtNLM"/>
    </source>
</evidence>
<evidence type="ECO:0000313" key="2">
    <source>
        <dbReference type="EMBL" id="KDQ17733.1"/>
    </source>
</evidence>
<organism evidence="2 3">
    <name type="scientific">Botryobasidium botryosum (strain FD-172 SS1)</name>
    <dbReference type="NCBI Taxonomy" id="930990"/>
    <lineage>
        <taxon>Eukaryota</taxon>
        <taxon>Fungi</taxon>
        <taxon>Dikarya</taxon>
        <taxon>Basidiomycota</taxon>
        <taxon>Agaricomycotina</taxon>
        <taxon>Agaricomycetes</taxon>
        <taxon>Cantharellales</taxon>
        <taxon>Botryobasidiaceae</taxon>
        <taxon>Botryobasidium</taxon>
    </lineage>
</organism>
<feature type="signal peptide" evidence="1">
    <location>
        <begin position="1"/>
        <end position="30"/>
    </location>
</feature>